<sequence>MKNKHIRKYSEFLVEQDMGMPPAPGAPGAAAPKPIEYKFLFMTGKDDAGNSRRKYPDGSVVIEYPCYSINAEKLKAWIQENIISSDKNKLNKPEIEIRQKSLEDIVKGDRVNISREDLPFIEKLKNASASNLISKPLPDVTVVFTNDTPTTEDIDVTFIKHKK</sequence>
<reference evidence="1" key="1">
    <citation type="submission" date="2020-05" db="EMBL/GenBank/DDBJ databases">
        <authorList>
            <person name="Chiriac C."/>
            <person name="Salcher M."/>
            <person name="Ghai R."/>
            <person name="Kavagutti S V."/>
        </authorList>
    </citation>
    <scope>NUCLEOTIDE SEQUENCE</scope>
</reference>
<dbReference type="EMBL" id="LR796923">
    <property type="protein sequence ID" value="CAB4175680.1"/>
    <property type="molecule type" value="Genomic_DNA"/>
</dbReference>
<organism evidence="1">
    <name type="scientific">uncultured Caudovirales phage</name>
    <dbReference type="NCBI Taxonomy" id="2100421"/>
    <lineage>
        <taxon>Viruses</taxon>
        <taxon>Duplodnaviria</taxon>
        <taxon>Heunggongvirae</taxon>
        <taxon>Uroviricota</taxon>
        <taxon>Caudoviricetes</taxon>
        <taxon>Peduoviridae</taxon>
        <taxon>Maltschvirus</taxon>
        <taxon>Maltschvirus maltsch</taxon>
    </lineage>
</organism>
<accession>A0A6J5PUV2</accession>
<protein>
    <submittedName>
        <fullName evidence="1">Uncharacterized protein</fullName>
    </submittedName>
</protein>
<proteinExistence type="predicted"/>
<evidence type="ECO:0000313" key="1">
    <source>
        <dbReference type="EMBL" id="CAB4175680.1"/>
    </source>
</evidence>
<name>A0A6J5PUV2_9CAUD</name>
<gene>
    <name evidence="1" type="ORF">UFOVP972_312</name>
</gene>